<dbReference type="Gene3D" id="3.30.200.20">
    <property type="entry name" value="Phosphorylase Kinase, domain 1"/>
    <property type="match status" value="1"/>
</dbReference>
<evidence type="ECO:0000259" key="8">
    <source>
        <dbReference type="PROSITE" id="PS50011"/>
    </source>
</evidence>
<evidence type="ECO:0000256" key="2">
    <source>
        <dbReference type="ARBA" id="ARBA00022679"/>
    </source>
</evidence>
<dbReference type="PANTHER" id="PTHR43289:SF6">
    <property type="entry name" value="SERINE_THREONINE-PROTEIN KINASE NEKL-3"/>
    <property type="match status" value="1"/>
</dbReference>
<proteinExistence type="predicted"/>
<dbReference type="InterPro" id="IPR011009">
    <property type="entry name" value="Kinase-like_dom_sf"/>
</dbReference>
<dbReference type="SMART" id="SM00220">
    <property type="entry name" value="S_TKc"/>
    <property type="match status" value="1"/>
</dbReference>
<keyword evidence="2" id="KW-0808">Transferase</keyword>
<feature type="domain" description="Protein kinase" evidence="8">
    <location>
        <begin position="13"/>
        <end position="270"/>
    </location>
</feature>
<evidence type="ECO:0000256" key="7">
    <source>
        <dbReference type="SAM" id="Phobius"/>
    </source>
</evidence>
<keyword evidence="7" id="KW-0812">Transmembrane</keyword>
<feature type="region of interest" description="Disordered" evidence="6">
    <location>
        <begin position="343"/>
        <end position="362"/>
    </location>
</feature>
<feature type="transmembrane region" description="Helical" evidence="7">
    <location>
        <begin position="311"/>
        <end position="334"/>
    </location>
</feature>
<evidence type="ECO:0000313" key="9">
    <source>
        <dbReference type="EMBL" id="CAB4633895.1"/>
    </source>
</evidence>
<dbReference type="GO" id="GO:0005524">
    <property type="term" value="F:ATP binding"/>
    <property type="evidence" value="ECO:0007669"/>
    <property type="project" value="UniProtKB-KW"/>
</dbReference>
<evidence type="ECO:0000256" key="5">
    <source>
        <dbReference type="ARBA" id="ARBA00022840"/>
    </source>
</evidence>
<dbReference type="PROSITE" id="PS50011">
    <property type="entry name" value="PROTEIN_KINASE_DOM"/>
    <property type="match status" value="1"/>
</dbReference>
<dbReference type="InterPro" id="IPR000719">
    <property type="entry name" value="Prot_kinase_dom"/>
</dbReference>
<dbReference type="AlphaFoldDB" id="A0A6J6JB84"/>
<accession>A0A6J6JB84</accession>
<evidence type="ECO:0000256" key="6">
    <source>
        <dbReference type="SAM" id="MobiDB-lite"/>
    </source>
</evidence>
<keyword evidence="4" id="KW-0418">Kinase</keyword>
<dbReference type="PROSITE" id="PS00108">
    <property type="entry name" value="PROTEIN_KINASE_ST"/>
    <property type="match status" value="1"/>
</dbReference>
<evidence type="ECO:0000256" key="1">
    <source>
        <dbReference type="ARBA" id="ARBA00022527"/>
    </source>
</evidence>
<evidence type="ECO:0000256" key="4">
    <source>
        <dbReference type="ARBA" id="ARBA00022777"/>
    </source>
</evidence>
<keyword evidence="7" id="KW-0472">Membrane</keyword>
<keyword evidence="5" id="KW-0067">ATP-binding</keyword>
<name>A0A6J6JB84_9ZZZZ</name>
<protein>
    <submittedName>
        <fullName evidence="9">Unannotated protein</fullName>
    </submittedName>
</protein>
<organism evidence="9">
    <name type="scientific">freshwater metagenome</name>
    <dbReference type="NCBI Taxonomy" id="449393"/>
    <lineage>
        <taxon>unclassified sequences</taxon>
        <taxon>metagenomes</taxon>
        <taxon>ecological metagenomes</taxon>
    </lineage>
</organism>
<dbReference type="FunFam" id="3.30.200.20:FF:000035">
    <property type="entry name" value="Serine/threonine protein kinase Stk1"/>
    <property type="match status" value="1"/>
</dbReference>
<dbReference type="EMBL" id="CAEZVN010000058">
    <property type="protein sequence ID" value="CAB4633895.1"/>
    <property type="molecule type" value="Genomic_DNA"/>
</dbReference>
<dbReference type="Pfam" id="PF00069">
    <property type="entry name" value="Pkinase"/>
    <property type="match status" value="1"/>
</dbReference>
<gene>
    <name evidence="9" type="ORF">UFOPK2001_00709</name>
</gene>
<keyword evidence="1" id="KW-0723">Serine/threonine-protein kinase</keyword>
<evidence type="ECO:0000256" key="3">
    <source>
        <dbReference type="ARBA" id="ARBA00022741"/>
    </source>
</evidence>
<dbReference type="SUPFAM" id="SSF56112">
    <property type="entry name" value="Protein kinase-like (PK-like)"/>
    <property type="match status" value="1"/>
</dbReference>
<dbReference type="FunFam" id="1.10.510.10:FF:000021">
    <property type="entry name" value="Serine/threonine protein kinase"/>
    <property type="match status" value="1"/>
</dbReference>
<reference evidence="9" key="1">
    <citation type="submission" date="2020-05" db="EMBL/GenBank/DDBJ databases">
        <authorList>
            <person name="Chiriac C."/>
            <person name="Salcher M."/>
            <person name="Ghai R."/>
            <person name="Kavagutti S V."/>
        </authorList>
    </citation>
    <scope>NUCLEOTIDE SEQUENCE</scope>
</reference>
<dbReference type="InterPro" id="IPR008271">
    <property type="entry name" value="Ser/Thr_kinase_AS"/>
</dbReference>
<dbReference type="GO" id="GO:0004674">
    <property type="term" value="F:protein serine/threonine kinase activity"/>
    <property type="evidence" value="ECO:0007669"/>
    <property type="project" value="UniProtKB-KW"/>
</dbReference>
<keyword evidence="7" id="KW-1133">Transmembrane helix</keyword>
<dbReference type="Gene3D" id="1.10.510.10">
    <property type="entry name" value="Transferase(Phosphotransferase) domain 1"/>
    <property type="match status" value="1"/>
</dbReference>
<sequence>MKPEVDQLFGGRYKLISRIAIGGMGEVWLAEDEVILRQVAIKILKQEYMGDPSFIERFRIEAKHAAMVNHEGIANVYDYGEDSGWAFLVMEYVPGDSLARILERDKVLPETKVMDIVAQTARALYAAHEAGLVHRDVKPGNLLITPEGQVKITDFGIARVADQVGLTATGQVMGTVQYLSPEQATGKPATPSTDIYSLGIVAYECLAGKRPFGGDSQMIIAMAQINDMPPALPVELDERVRKLVMSCLAKKASGRPENALILAQRAEALLPTAPRSQAATELIEQIKQVTDRTTEIATLTDTAPQPTQPIVWPWVAVIAVLGLTALSVVVAIIIGSMTPVPSPTVTVTTSSQPSVTSSGGPTAPTPVTVLLADIQGKPISEVLTALTEKGLVAEAIPGTKVALDDPKDMTVYDASPLGNMPEGSSIKVYYYVVDMGEPAPTPEVTQ</sequence>
<dbReference type="PANTHER" id="PTHR43289">
    <property type="entry name" value="MITOGEN-ACTIVATED PROTEIN KINASE KINASE KINASE 20-RELATED"/>
    <property type="match status" value="1"/>
</dbReference>
<keyword evidence="3" id="KW-0547">Nucleotide-binding</keyword>
<dbReference type="CDD" id="cd14014">
    <property type="entry name" value="STKc_PknB_like"/>
    <property type="match status" value="1"/>
</dbReference>